<comment type="caution">
    <text evidence="1">The sequence shown here is derived from an EMBL/GenBank/DDBJ whole genome shotgun (WGS) entry which is preliminary data.</text>
</comment>
<dbReference type="SUPFAM" id="SSF53474">
    <property type="entry name" value="alpha/beta-Hydrolases"/>
    <property type="match status" value="1"/>
</dbReference>
<reference evidence="1" key="2">
    <citation type="submission" date="2023-06" db="EMBL/GenBank/DDBJ databases">
        <authorList>
            <consortium name="Lawrence Berkeley National Laboratory"/>
            <person name="Haridas S."/>
            <person name="Hensen N."/>
            <person name="Bonometti L."/>
            <person name="Westerberg I."/>
            <person name="Brannstrom I.O."/>
            <person name="Guillou S."/>
            <person name="Cros-Aarteil S."/>
            <person name="Calhoun S."/>
            <person name="Kuo A."/>
            <person name="Mondo S."/>
            <person name="Pangilinan J."/>
            <person name="Riley R."/>
            <person name="Labutti K."/>
            <person name="Andreopoulos B."/>
            <person name="Lipzen A."/>
            <person name="Chen C."/>
            <person name="Yanf M."/>
            <person name="Daum C."/>
            <person name="Ng V."/>
            <person name="Clum A."/>
            <person name="Steindorff A."/>
            <person name="Ohm R."/>
            <person name="Martin F."/>
            <person name="Silar P."/>
            <person name="Natvig D."/>
            <person name="Lalanne C."/>
            <person name="Gautier V."/>
            <person name="Ament-Velasquez S.L."/>
            <person name="Kruys A."/>
            <person name="Hutchinson M.I."/>
            <person name="Powell A.J."/>
            <person name="Barry K."/>
            <person name="Miller A.N."/>
            <person name="Grigoriev I.V."/>
            <person name="Debuchy R."/>
            <person name="Gladieux P."/>
            <person name="Thoren M.H."/>
            <person name="Johannesson H."/>
        </authorList>
    </citation>
    <scope>NUCLEOTIDE SEQUENCE</scope>
    <source>
        <strain evidence="1">CBS 955.72</strain>
    </source>
</reference>
<accession>A0AAJ0HF57</accession>
<reference evidence="1" key="1">
    <citation type="journal article" date="2023" name="Mol. Phylogenet. Evol.">
        <title>Genome-scale phylogeny and comparative genomics of the fungal order Sordariales.</title>
        <authorList>
            <person name="Hensen N."/>
            <person name="Bonometti L."/>
            <person name="Westerberg I."/>
            <person name="Brannstrom I.O."/>
            <person name="Guillou S."/>
            <person name="Cros-Aarteil S."/>
            <person name="Calhoun S."/>
            <person name="Haridas S."/>
            <person name="Kuo A."/>
            <person name="Mondo S."/>
            <person name="Pangilinan J."/>
            <person name="Riley R."/>
            <person name="LaButti K."/>
            <person name="Andreopoulos B."/>
            <person name="Lipzen A."/>
            <person name="Chen C."/>
            <person name="Yan M."/>
            <person name="Daum C."/>
            <person name="Ng V."/>
            <person name="Clum A."/>
            <person name="Steindorff A."/>
            <person name="Ohm R.A."/>
            <person name="Martin F."/>
            <person name="Silar P."/>
            <person name="Natvig D.O."/>
            <person name="Lalanne C."/>
            <person name="Gautier V."/>
            <person name="Ament-Velasquez S.L."/>
            <person name="Kruys A."/>
            <person name="Hutchinson M.I."/>
            <person name="Powell A.J."/>
            <person name="Barry K."/>
            <person name="Miller A.N."/>
            <person name="Grigoriev I.V."/>
            <person name="Debuchy R."/>
            <person name="Gladieux P."/>
            <person name="Hiltunen Thoren M."/>
            <person name="Johannesson H."/>
        </authorList>
    </citation>
    <scope>NUCLEOTIDE SEQUENCE</scope>
    <source>
        <strain evidence="1">CBS 955.72</strain>
    </source>
</reference>
<gene>
    <name evidence="1" type="ORF">B0T25DRAFT_570317</name>
</gene>
<proteinExistence type="predicted"/>
<dbReference type="Gene3D" id="3.40.50.1820">
    <property type="entry name" value="alpha/beta hydrolase"/>
    <property type="match status" value="1"/>
</dbReference>
<keyword evidence="2" id="KW-1185">Reference proteome</keyword>
<evidence type="ECO:0000313" key="1">
    <source>
        <dbReference type="EMBL" id="KAK3349709.1"/>
    </source>
</evidence>
<protein>
    <submittedName>
        <fullName evidence="1">Uncharacterized protein</fullName>
    </submittedName>
</protein>
<sequence>MTHPGPIIVIIPGAFHRPSHYGDVIHPLQSLGYIVLSVLLVVCGDTISLSATPSDAKAVHVQFLPLLNVGDEAVIEAHSYGSTVATACIQGQMKAERAVEIQRGGGGGGGSRGDLGGV</sequence>
<organism evidence="1 2">
    <name type="scientific">Lasiosphaeria hispida</name>
    <dbReference type="NCBI Taxonomy" id="260671"/>
    <lineage>
        <taxon>Eukaryota</taxon>
        <taxon>Fungi</taxon>
        <taxon>Dikarya</taxon>
        <taxon>Ascomycota</taxon>
        <taxon>Pezizomycotina</taxon>
        <taxon>Sordariomycetes</taxon>
        <taxon>Sordariomycetidae</taxon>
        <taxon>Sordariales</taxon>
        <taxon>Lasiosphaeriaceae</taxon>
        <taxon>Lasiosphaeria</taxon>
    </lineage>
</organism>
<evidence type="ECO:0000313" key="2">
    <source>
        <dbReference type="Proteomes" id="UP001275084"/>
    </source>
</evidence>
<dbReference type="EMBL" id="JAUIQD010000005">
    <property type="protein sequence ID" value="KAK3349709.1"/>
    <property type="molecule type" value="Genomic_DNA"/>
</dbReference>
<name>A0AAJ0HF57_9PEZI</name>
<dbReference type="InterPro" id="IPR029058">
    <property type="entry name" value="AB_hydrolase_fold"/>
</dbReference>
<dbReference type="InterPro" id="IPR052897">
    <property type="entry name" value="Sec-Metab_Biosynth_Hydrolase"/>
</dbReference>
<dbReference type="PANTHER" id="PTHR37017">
    <property type="entry name" value="AB HYDROLASE-1 DOMAIN-CONTAINING PROTEIN-RELATED"/>
    <property type="match status" value="1"/>
</dbReference>
<dbReference type="AlphaFoldDB" id="A0AAJ0HF57"/>
<dbReference type="PANTHER" id="PTHR37017:SF11">
    <property type="entry name" value="ESTERASE_LIPASE_THIOESTERASE DOMAIN-CONTAINING PROTEIN"/>
    <property type="match status" value="1"/>
</dbReference>
<dbReference type="Proteomes" id="UP001275084">
    <property type="component" value="Unassembled WGS sequence"/>
</dbReference>